<dbReference type="EMBL" id="WHOC01000049">
    <property type="protein sequence ID" value="NOU86192.1"/>
    <property type="molecule type" value="Genomic_DNA"/>
</dbReference>
<keyword evidence="2" id="KW-1185">Reference proteome</keyword>
<dbReference type="RefSeq" id="WP_171689484.1">
    <property type="nucleotide sequence ID" value="NZ_WHOC01000049.1"/>
</dbReference>
<accession>A0ABX1YYI0</accession>
<evidence type="ECO:0000313" key="1">
    <source>
        <dbReference type="EMBL" id="NOU86192.1"/>
    </source>
</evidence>
<evidence type="ECO:0000313" key="2">
    <source>
        <dbReference type="Proteomes" id="UP000658690"/>
    </source>
</evidence>
<evidence type="ECO:0008006" key="3">
    <source>
        <dbReference type="Google" id="ProtNLM"/>
    </source>
</evidence>
<reference evidence="1 2" key="1">
    <citation type="submission" date="2019-10" db="EMBL/GenBank/DDBJ databases">
        <title>Description of Paenibacillus choica sp. nov.</title>
        <authorList>
            <person name="Carlier A."/>
            <person name="Qi S."/>
        </authorList>
    </citation>
    <scope>NUCLEOTIDE SEQUENCE [LARGE SCALE GENOMIC DNA]</scope>
    <source>
        <strain evidence="1 2">LMG 31460</strain>
    </source>
</reference>
<dbReference type="InterPro" id="IPR027417">
    <property type="entry name" value="P-loop_NTPase"/>
</dbReference>
<dbReference type="SUPFAM" id="SSF52540">
    <property type="entry name" value="P-loop containing nucleoside triphosphate hydrolases"/>
    <property type="match status" value="1"/>
</dbReference>
<proteinExistence type="predicted"/>
<comment type="caution">
    <text evidence="1">The sequence shown here is derived from an EMBL/GenBank/DDBJ whole genome shotgun (WGS) entry which is preliminary data.</text>
</comment>
<protein>
    <recommendedName>
        <fullName evidence="3">Thymidylate kinase</fullName>
    </recommendedName>
</protein>
<gene>
    <name evidence="1" type="ORF">GC102_10440</name>
</gene>
<dbReference type="Gene3D" id="3.40.50.300">
    <property type="entry name" value="P-loop containing nucleotide triphosphate hydrolases"/>
    <property type="match status" value="1"/>
</dbReference>
<dbReference type="Proteomes" id="UP000658690">
    <property type="component" value="Unassembled WGS sequence"/>
</dbReference>
<name>A0ABX1YYI0_9BACL</name>
<sequence>MEQTLNQSRLILMEGLPSTGKSTNAGILFSQLERNGKKARRIHEVARPHPTLFFYEAYMEDKEYLEFIARYPLRLRTL</sequence>
<organism evidence="1 2">
    <name type="scientific">Paenibacillus germinis</name>
    <dbReference type="NCBI Taxonomy" id="2654979"/>
    <lineage>
        <taxon>Bacteria</taxon>
        <taxon>Bacillati</taxon>
        <taxon>Bacillota</taxon>
        <taxon>Bacilli</taxon>
        <taxon>Bacillales</taxon>
        <taxon>Paenibacillaceae</taxon>
        <taxon>Paenibacillus</taxon>
    </lineage>
</organism>